<comment type="caution">
    <text evidence="5">The sequence shown here is derived from an EMBL/GenBank/DDBJ whole genome shotgun (WGS) entry which is preliminary data.</text>
</comment>
<protein>
    <recommendedName>
        <fullName evidence="4">ACB domain-containing protein</fullName>
    </recommendedName>
</protein>
<feature type="domain" description="ACB" evidence="4">
    <location>
        <begin position="3"/>
        <end position="88"/>
    </location>
</feature>
<evidence type="ECO:0000256" key="3">
    <source>
        <dbReference type="SAM" id="MobiDB-lite"/>
    </source>
</evidence>
<evidence type="ECO:0000259" key="4">
    <source>
        <dbReference type="PROSITE" id="PS51228"/>
    </source>
</evidence>
<proteinExistence type="inferred from homology"/>
<feature type="region of interest" description="Disordered" evidence="3">
    <location>
        <begin position="1"/>
        <end position="21"/>
    </location>
</feature>
<dbReference type="Gene3D" id="1.20.80.10">
    <property type="match status" value="1"/>
</dbReference>
<gene>
    <name evidence="5" type="ORF">OUZ56_020654</name>
</gene>
<evidence type="ECO:0000313" key="6">
    <source>
        <dbReference type="Proteomes" id="UP001234178"/>
    </source>
</evidence>
<evidence type="ECO:0000256" key="2">
    <source>
        <dbReference type="ARBA" id="ARBA00023121"/>
    </source>
</evidence>
<sequence length="99" mass="11164">MSLDEKFNKAAESIRSMTTSPSDDEMKEIYALYKQSTVGDVNTARPGMLDLKGKAKWDSWESKKGMSADEAKEAYVTKTEELVANPAVVYFNQEKFKNL</sequence>
<dbReference type="InterPro" id="IPR014352">
    <property type="entry name" value="FERM/acyl-CoA-bd_prot_sf"/>
</dbReference>
<dbReference type="Pfam" id="PF00887">
    <property type="entry name" value="ACBP"/>
    <property type="match status" value="1"/>
</dbReference>
<organism evidence="5 6">
    <name type="scientific">Daphnia magna</name>
    <dbReference type="NCBI Taxonomy" id="35525"/>
    <lineage>
        <taxon>Eukaryota</taxon>
        <taxon>Metazoa</taxon>
        <taxon>Ecdysozoa</taxon>
        <taxon>Arthropoda</taxon>
        <taxon>Crustacea</taxon>
        <taxon>Branchiopoda</taxon>
        <taxon>Diplostraca</taxon>
        <taxon>Cladocera</taxon>
        <taxon>Anomopoda</taxon>
        <taxon>Daphniidae</taxon>
        <taxon>Daphnia</taxon>
    </lineage>
</organism>
<keyword evidence="2" id="KW-0446">Lipid-binding</keyword>
<dbReference type="Proteomes" id="UP001234178">
    <property type="component" value="Unassembled WGS sequence"/>
</dbReference>
<dbReference type="InterPro" id="IPR022408">
    <property type="entry name" value="Acyl-CoA-binding_prot_CS"/>
</dbReference>
<dbReference type="PANTHER" id="PTHR23310:SF62">
    <property type="entry name" value="ACYL-COA BINDING PROTEIN 1, ISOFORM A"/>
    <property type="match status" value="1"/>
</dbReference>
<dbReference type="InterPro" id="IPR000582">
    <property type="entry name" value="Acyl-CoA-binding_protein"/>
</dbReference>
<dbReference type="InterPro" id="IPR035984">
    <property type="entry name" value="Acyl-CoA-binding_sf"/>
</dbReference>
<evidence type="ECO:0000256" key="1">
    <source>
        <dbReference type="ARBA" id="ARBA00005567"/>
    </source>
</evidence>
<dbReference type="PRINTS" id="PR00689">
    <property type="entry name" value="ACOABINDINGP"/>
</dbReference>
<keyword evidence="6" id="KW-1185">Reference proteome</keyword>
<dbReference type="EMBL" id="JAOYFB010000003">
    <property type="protein sequence ID" value="KAK4011536.1"/>
    <property type="molecule type" value="Genomic_DNA"/>
</dbReference>
<dbReference type="PANTHER" id="PTHR23310">
    <property type="entry name" value="ACYL-COA-BINDING PROTEIN, ACBP"/>
    <property type="match status" value="1"/>
</dbReference>
<name>A0ABQ9ZF23_9CRUS</name>
<reference evidence="5 6" key="1">
    <citation type="journal article" date="2023" name="Nucleic Acids Res.">
        <title>The hologenome of Daphnia magna reveals possible DNA methylation and microbiome-mediated evolution of the host genome.</title>
        <authorList>
            <person name="Chaturvedi A."/>
            <person name="Li X."/>
            <person name="Dhandapani V."/>
            <person name="Marshall H."/>
            <person name="Kissane S."/>
            <person name="Cuenca-Cambronero M."/>
            <person name="Asole G."/>
            <person name="Calvet F."/>
            <person name="Ruiz-Romero M."/>
            <person name="Marangio P."/>
            <person name="Guigo R."/>
            <person name="Rago D."/>
            <person name="Mirbahai L."/>
            <person name="Eastwood N."/>
            <person name="Colbourne J.K."/>
            <person name="Zhou J."/>
            <person name="Mallon E."/>
            <person name="Orsini L."/>
        </authorList>
    </citation>
    <scope>NUCLEOTIDE SEQUENCE [LARGE SCALE GENOMIC DNA]</scope>
    <source>
        <strain evidence="5">LRV0_1</strain>
    </source>
</reference>
<comment type="similarity">
    <text evidence="1">Belongs to the ACBP family.</text>
</comment>
<dbReference type="PROSITE" id="PS51228">
    <property type="entry name" value="ACB_2"/>
    <property type="match status" value="1"/>
</dbReference>
<dbReference type="PROSITE" id="PS00880">
    <property type="entry name" value="ACB_1"/>
    <property type="match status" value="1"/>
</dbReference>
<accession>A0ABQ9ZF23</accession>
<evidence type="ECO:0000313" key="5">
    <source>
        <dbReference type="EMBL" id="KAK4011536.1"/>
    </source>
</evidence>
<dbReference type="SUPFAM" id="SSF47027">
    <property type="entry name" value="Acyl-CoA binding protein"/>
    <property type="match status" value="1"/>
</dbReference>